<evidence type="ECO:0000313" key="8">
    <source>
        <dbReference type="Proteomes" id="UP000002484"/>
    </source>
</evidence>
<keyword evidence="3 5" id="KW-0238">DNA-binding</keyword>
<dbReference type="PROSITE" id="PS50977">
    <property type="entry name" value="HTH_TETR_2"/>
    <property type="match status" value="1"/>
</dbReference>
<dbReference type="Gene3D" id="1.10.357.10">
    <property type="entry name" value="Tetracycline Repressor, domain 2"/>
    <property type="match status" value="1"/>
</dbReference>
<dbReference type="STRING" id="298654.FraEuI1c_2787"/>
<evidence type="ECO:0000256" key="1">
    <source>
        <dbReference type="ARBA" id="ARBA00022491"/>
    </source>
</evidence>
<dbReference type="GO" id="GO:0000976">
    <property type="term" value="F:transcription cis-regulatory region binding"/>
    <property type="evidence" value="ECO:0007669"/>
    <property type="project" value="TreeGrafter"/>
</dbReference>
<sequence length="197" mass="22041">MPRSGAALRQRILDEVTRLFVEKGYHGVGIQEISDAVGLKRGGLYHHIGSKELLLFEISMTLLRQATEITEPVVADDGPPDAKLRALARALLRHHLTHGDGWSVAIHEARFLSDEHRKEVIAARDEFEQIWRDVLDEGAARGLWRPVDGVDVRGILGTFNSAARWLRPDGPLPPEQIADRYVDLLLDGLRPRDPRGS</sequence>
<dbReference type="InterPro" id="IPR001647">
    <property type="entry name" value="HTH_TetR"/>
</dbReference>
<keyword evidence="8" id="KW-1185">Reference proteome</keyword>
<reference evidence="7 8" key="1">
    <citation type="submission" date="2010-10" db="EMBL/GenBank/DDBJ databases">
        <title>Complete sequence of Frankia sp. EuI1c.</title>
        <authorList>
            <consortium name="US DOE Joint Genome Institute"/>
            <person name="Lucas S."/>
            <person name="Copeland A."/>
            <person name="Lapidus A."/>
            <person name="Cheng J.-F."/>
            <person name="Bruce D."/>
            <person name="Goodwin L."/>
            <person name="Pitluck S."/>
            <person name="Chertkov O."/>
            <person name="Detter J.C."/>
            <person name="Han C."/>
            <person name="Tapia R."/>
            <person name="Land M."/>
            <person name="Hauser L."/>
            <person name="Jeffries C."/>
            <person name="Kyrpides N."/>
            <person name="Ivanova N."/>
            <person name="Mikhailova N."/>
            <person name="Beauchemin N."/>
            <person name="Sen A."/>
            <person name="Sur S.A."/>
            <person name="Gtari M."/>
            <person name="Wall L."/>
            <person name="Tisa L."/>
            <person name="Woyke T."/>
        </authorList>
    </citation>
    <scope>NUCLEOTIDE SEQUENCE [LARGE SCALE GENOMIC DNA]</scope>
    <source>
        <strain evidence="8">DSM 45817 / CECT 9037 / EuI1c</strain>
    </source>
</reference>
<evidence type="ECO:0000259" key="6">
    <source>
        <dbReference type="PROSITE" id="PS50977"/>
    </source>
</evidence>
<gene>
    <name evidence="7" type="ordered locus">FraEuI1c_2787</name>
</gene>
<protein>
    <submittedName>
        <fullName evidence="7">Transcriptional regulator, TetR family</fullName>
    </submittedName>
</protein>
<keyword evidence="4" id="KW-0804">Transcription</keyword>
<dbReference type="InParanoid" id="E3J7R0"/>
<dbReference type="eggNOG" id="COG1309">
    <property type="taxonomic scope" value="Bacteria"/>
</dbReference>
<dbReference type="SUPFAM" id="SSF48498">
    <property type="entry name" value="Tetracyclin repressor-like, C-terminal domain"/>
    <property type="match status" value="1"/>
</dbReference>
<dbReference type="PRINTS" id="PR00455">
    <property type="entry name" value="HTHTETR"/>
</dbReference>
<proteinExistence type="predicted"/>
<evidence type="ECO:0000256" key="2">
    <source>
        <dbReference type="ARBA" id="ARBA00023015"/>
    </source>
</evidence>
<dbReference type="InterPro" id="IPR050109">
    <property type="entry name" value="HTH-type_TetR-like_transc_reg"/>
</dbReference>
<dbReference type="InterPro" id="IPR041490">
    <property type="entry name" value="KstR2_TetR_C"/>
</dbReference>
<dbReference type="Proteomes" id="UP000002484">
    <property type="component" value="Chromosome"/>
</dbReference>
<evidence type="ECO:0000256" key="4">
    <source>
        <dbReference type="ARBA" id="ARBA00023163"/>
    </source>
</evidence>
<evidence type="ECO:0000256" key="5">
    <source>
        <dbReference type="PROSITE-ProRule" id="PRU00335"/>
    </source>
</evidence>
<keyword evidence="1" id="KW-0678">Repressor</keyword>
<dbReference type="Pfam" id="PF00440">
    <property type="entry name" value="TetR_N"/>
    <property type="match status" value="1"/>
</dbReference>
<keyword evidence="2" id="KW-0805">Transcription regulation</keyword>
<name>E3J7R0_PSEI1</name>
<dbReference type="Gene3D" id="1.10.10.60">
    <property type="entry name" value="Homeodomain-like"/>
    <property type="match status" value="1"/>
</dbReference>
<dbReference type="Pfam" id="PF17932">
    <property type="entry name" value="TetR_C_24"/>
    <property type="match status" value="1"/>
</dbReference>
<evidence type="ECO:0000313" key="7">
    <source>
        <dbReference type="EMBL" id="ADP80814.1"/>
    </source>
</evidence>
<dbReference type="EMBL" id="CP002299">
    <property type="protein sequence ID" value="ADP80814.1"/>
    <property type="molecule type" value="Genomic_DNA"/>
</dbReference>
<dbReference type="GO" id="GO:0003700">
    <property type="term" value="F:DNA-binding transcription factor activity"/>
    <property type="evidence" value="ECO:0007669"/>
    <property type="project" value="TreeGrafter"/>
</dbReference>
<dbReference type="HOGENOM" id="CLU_069356_12_4_11"/>
<feature type="domain" description="HTH tetR-type" evidence="6">
    <location>
        <begin position="6"/>
        <end position="66"/>
    </location>
</feature>
<dbReference type="SUPFAM" id="SSF46689">
    <property type="entry name" value="Homeodomain-like"/>
    <property type="match status" value="1"/>
</dbReference>
<dbReference type="OrthoDB" id="3210235at2"/>
<dbReference type="AlphaFoldDB" id="E3J7R0"/>
<dbReference type="InterPro" id="IPR009057">
    <property type="entry name" value="Homeodomain-like_sf"/>
</dbReference>
<dbReference type="InterPro" id="IPR036271">
    <property type="entry name" value="Tet_transcr_reg_TetR-rel_C_sf"/>
</dbReference>
<feature type="DNA-binding region" description="H-T-H motif" evidence="5">
    <location>
        <begin position="29"/>
        <end position="48"/>
    </location>
</feature>
<organism evidence="7 8">
    <name type="scientific">Pseudofrankia inefficax (strain DSM 45817 / CECT 9037 / DDB 130130 / EuI1c)</name>
    <name type="common">Frankia inefficax</name>
    <dbReference type="NCBI Taxonomy" id="298654"/>
    <lineage>
        <taxon>Bacteria</taxon>
        <taxon>Bacillati</taxon>
        <taxon>Actinomycetota</taxon>
        <taxon>Actinomycetes</taxon>
        <taxon>Frankiales</taxon>
        <taxon>Frankiaceae</taxon>
        <taxon>Pseudofrankia</taxon>
    </lineage>
</organism>
<dbReference type="PANTHER" id="PTHR30055">
    <property type="entry name" value="HTH-TYPE TRANSCRIPTIONAL REGULATOR RUTR"/>
    <property type="match status" value="1"/>
</dbReference>
<dbReference type="RefSeq" id="WP_013423932.1">
    <property type="nucleotide sequence ID" value="NC_014666.1"/>
</dbReference>
<dbReference type="PANTHER" id="PTHR30055:SF175">
    <property type="entry name" value="HTH-TYPE TRANSCRIPTIONAL REPRESSOR KSTR2"/>
    <property type="match status" value="1"/>
</dbReference>
<accession>E3J7R0</accession>
<dbReference type="KEGG" id="fri:FraEuI1c_2787"/>
<evidence type="ECO:0000256" key="3">
    <source>
        <dbReference type="ARBA" id="ARBA00023125"/>
    </source>
</evidence>